<sequence>MHSSKFSMGLIDKGLPSMDGGSKRILLLDGHIDNSGVKSKYLQKKANEPSKLMKMERFSDIRESGSGCCFLDSQDLSGSTNRKGCWFPYMDEFKSGDVTVSSSEVLQALDPYIVETRKKKIREVVMNRTYSICLVVEGLTDFGNISAVIRTADALGFQSVHVITNDSTKRYKKSRNVSMGSEKWLDIEQWDNTWECFEVLRSRGYRIAVTHVGNDTVSVHDMDWTLPTAIVLGNEHRGISGEALKFSDIKCSIPMTGMVDSFNVSVAAGIFMHAAVHDRISRMGSHGDLRPKECQILAAEFYLRHKKNVTSIMDRIVDNGSLRDIYL</sequence>
<dbReference type="HAMAP" id="MF_02060">
    <property type="entry name" value="tRNA_methyltr_TrmH"/>
    <property type="match status" value="1"/>
</dbReference>
<name>D5AD60_PICSI</name>
<reference evidence="8" key="1">
    <citation type="submission" date="2010-04" db="EMBL/GenBank/DDBJ databases">
        <authorList>
            <person name="Reid K.E."/>
            <person name="Liao N."/>
            <person name="Chan S."/>
            <person name="Docking R."/>
            <person name="Taylor G."/>
            <person name="Moore R."/>
            <person name="Mayo M."/>
            <person name="Munro S."/>
            <person name="King J."/>
            <person name="Yanchuk A."/>
            <person name="Holt R."/>
            <person name="Jones S."/>
            <person name="Marra M."/>
            <person name="Ritland C.E."/>
            <person name="Ritland K."/>
            <person name="Bohlmann J."/>
        </authorList>
    </citation>
    <scope>NUCLEOTIDE SEQUENCE</scope>
    <source>
        <tissue evidence="8">Bud</tissue>
    </source>
</reference>
<dbReference type="Gene3D" id="3.40.1280.10">
    <property type="match status" value="1"/>
</dbReference>
<evidence type="ECO:0000256" key="6">
    <source>
        <dbReference type="ARBA" id="ARBA00022884"/>
    </source>
</evidence>
<keyword evidence="5" id="KW-0819">tRNA processing</keyword>
<evidence type="ECO:0000313" key="8">
    <source>
        <dbReference type="EMBL" id="ADE77479.1"/>
    </source>
</evidence>
<evidence type="ECO:0000256" key="1">
    <source>
        <dbReference type="ARBA" id="ARBA00022555"/>
    </source>
</evidence>
<organism evidence="8">
    <name type="scientific">Picea sitchensis</name>
    <name type="common">Sitka spruce</name>
    <name type="synonym">Pinus sitchensis</name>
    <dbReference type="NCBI Taxonomy" id="3332"/>
    <lineage>
        <taxon>Eukaryota</taxon>
        <taxon>Viridiplantae</taxon>
        <taxon>Streptophyta</taxon>
        <taxon>Embryophyta</taxon>
        <taxon>Tracheophyta</taxon>
        <taxon>Spermatophyta</taxon>
        <taxon>Pinopsida</taxon>
        <taxon>Pinidae</taxon>
        <taxon>Conifers I</taxon>
        <taxon>Pinales</taxon>
        <taxon>Pinaceae</taxon>
        <taxon>Picea</taxon>
    </lineage>
</organism>
<dbReference type="InterPro" id="IPR029026">
    <property type="entry name" value="tRNA_m1G_MTases_N"/>
</dbReference>
<keyword evidence="4" id="KW-0949">S-adenosyl-L-methionine</keyword>
<dbReference type="PANTHER" id="PTHR43453">
    <property type="entry name" value="RRNA METHYLASE-LIKE"/>
    <property type="match status" value="1"/>
</dbReference>
<evidence type="ECO:0000256" key="3">
    <source>
        <dbReference type="ARBA" id="ARBA00022679"/>
    </source>
</evidence>
<dbReference type="GO" id="GO:0000049">
    <property type="term" value="F:tRNA binding"/>
    <property type="evidence" value="ECO:0007669"/>
    <property type="project" value="UniProtKB-KW"/>
</dbReference>
<accession>D5AD60</accession>
<evidence type="ECO:0000259" key="7">
    <source>
        <dbReference type="Pfam" id="PF00588"/>
    </source>
</evidence>
<dbReference type="PANTHER" id="PTHR43453:SF1">
    <property type="entry name" value="TRNA_RRNA METHYLTRANSFERASE SPOU TYPE DOMAIN-CONTAINING PROTEIN"/>
    <property type="match status" value="1"/>
</dbReference>
<keyword evidence="3" id="KW-0808">Transferase</keyword>
<dbReference type="GO" id="GO:0002938">
    <property type="term" value="P:tRNA guanine ribose methylation"/>
    <property type="evidence" value="ECO:0007669"/>
    <property type="project" value="TreeGrafter"/>
</dbReference>
<dbReference type="FunFam" id="3.40.1280.10:FF:000016">
    <property type="entry name" value="rRNA methylase-like protein"/>
    <property type="match status" value="1"/>
</dbReference>
<keyword evidence="2" id="KW-0489">Methyltransferase</keyword>
<evidence type="ECO:0000256" key="4">
    <source>
        <dbReference type="ARBA" id="ARBA00022691"/>
    </source>
</evidence>
<evidence type="ECO:0000256" key="5">
    <source>
        <dbReference type="ARBA" id="ARBA00022694"/>
    </source>
</evidence>
<dbReference type="AlphaFoldDB" id="D5AD60"/>
<dbReference type="SUPFAM" id="SSF75217">
    <property type="entry name" value="alpha/beta knot"/>
    <property type="match status" value="1"/>
</dbReference>
<dbReference type="EMBL" id="BT124213">
    <property type="protein sequence ID" value="ADE77479.1"/>
    <property type="molecule type" value="mRNA"/>
</dbReference>
<dbReference type="InterPro" id="IPR033671">
    <property type="entry name" value="TrmH"/>
</dbReference>
<dbReference type="CDD" id="cd18092">
    <property type="entry name" value="SpoU-like_TrmH"/>
    <property type="match status" value="1"/>
</dbReference>
<keyword evidence="1" id="KW-0820">tRNA-binding</keyword>
<dbReference type="Pfam" id="PF00588">
    <property type="entry name" value="SpoU_methylase"/>
    <property type="match status" value="1"/>
</dbReference>
<protein>
    <recommendedName>
        <fullName evidence="7">tRNA/rRNA methyltransferase SpoU type domain-containing protein</fullName>
    </recommendedName>
</protein>
<dbReference type="GO" id="GO:0008173">
    <property type="term" value="F:RNA methyltransferase activity"/>
    <property type="evidence" value="ECO:0007669"/>
    <property type="project" value="InterPro"/>
</dbReference>
<keyword evidence="6" id="KW-0694">RNA-binding</keyword>
<evidence type="ECO:0000256" key="2">
    <source>
        <dbReference type="ARBA" id="ARBA00022603"/>
    </source>
</evidence>
<feature type="domain" description="tRNA/rRNA methyltransferase SpoU type" evidence="7">
    <location>
        <begin position="132"/>
        <end position="273"/>
    </location>
</feature>
<dbReference type="InterPro" id="IPR029028">
    <property type="entry name" value="Alpha/beta_knot_MTases"/>
</dbReference>
<proteinExistence type="evidence at transcript level"/>
<dbReference type="InterPro" id="IPR001537">
    <property type="entry name" value="SpoU_MeTrfase"/>
</dbReference>